<dbReference type="PANTHER" id="PTHR12526">
    <property type="entry name" value="GLYCOSYLTRANSFERASE"/>
    <property type="match status" value="1"/>
</dbReference>
<keyword evidence="4" id="KW-1185">Reference proteome</keyword>
<dbReference type="InterPro" id="IPR047691">
    <property type="entry name" value="PelF-like"/>
</dbReference>
<feature type="domain" description="DUF3492" evidence="2">
    <location>
        <begin position="1"/>
        <end position="251"/>
    </location>
</feature>
<dbReference type="InterPro" id="IPR001296">
    <property type="entry name" value="Glyco_trans_1"/>
</dbReference>
<evidence type="ECO:0000313" key="3">
    <source>
        <dbReference type="EMBL" id="WGS64178.1"/>
    </source>
</evidence>
<dbReference type="NCBIfam" id="NF038011">
    <property type="entry name" value="PelF"/>
    <property type="match status" value="1"/>
</dbReference>
<dbReference type="Proteomes" id="UP001232493">
    <property type="component" value="Chromosome"/>
</dbReference>
<name>A0ABY8PNR8_9BACT</name>
<organism evidence="3 4">
    <name type="scientific">Marinitoga aeolica</name>
    <dbReference type="NCBI Taxonomy" id="2809031"/>
    <lineage>
        <taxon>Bacteria</taxon>
        <taxon>Thermotogati</taxon>
        <taxon>Thermotogota</taxon>
        <taxon>Thermotogae</taxon>
        <taxon>Petrotogales</taxon>
        <taxon>Petrotogaceae</taxon>
        <taxon>Marinitoga</taxon>
    </lineage>
</organism>
<dbReference type="Gene3D" id="3.40.50.2000">
    <property type="entry name" value="Glycogen Phosphorylase B"/>
    <property type="match status" value="2"/>
</dbReference>
<proteinExistence type="predicted"/>
<dbReference type="Pfam" id="PF00534">
    <property type="entry name" value="Glycos_transf_1"/>
    <property type="match status" value="1"/>
</dbReference>
<accession>A0ABY8PNR8</accession>
<dbReference type="PANTHER" id="PTHR12526:SF608">
    <property type="entry name" value="PELF"/>
    <property type="match status" value="1"/>
</dbReference>
<dbReference type="RefSeq" id="WP_280997617.1">
    <property type="nucleotide sequence ID" value="NZ_CP069362.1"/>
</dbReference>
<dbReference type="EMBL" id="CP069362">
    <property type="protein sequence ID" value="WGS64178.1"/>
    <property type="molecule type" value="Genomic_DNA"/>
</dbReference>
<dbReference type="Pfam" id="PF11997">
    <property type="entry name" value="DUF3492"/>
    <property type="match status" value="1"/>
</dbReference>
<sequence length="468" mass="54586">MRVGIIFEGTYPYVTGGVSSWGNTLIKNMKDVEFCIIQIGDVPKIRIPKYTFSENVVDYFEYFLFAKYNFSKKQKITKDFGKKLQDILKYPFDEKVMSDKLYKLFHDYFNYDFTSILKSEIYWEVMLEFYKAYIPYENFTNYFWTLQSMLLPFLNSMTVDFPKCDIYHTITTGYAGISAIMNGIKNNTPVILTEHGIYHRERQLEVLKAGWIKDEYRLAWIKLFNTISSLVYKGSKKITTLFSKNQIFEKELCDDESKMYVIPNGIDYEKFSKLEYRKEKEPYVVGLVGRVVEIKDIKTAIKAAKMVKEKIPHFKLLIIGPTDEEPEYYKECQEMINIFRLEDTIEFTGKVNVLEYYPKLNVLLLSSVSEGQPLVILEAFAVGIPVVTTDVGACSEMIHGSKEDIIGEAGIVVKPKDFVGLANGMIKLYEDDEFRYNASKIAKIRVEKRYKLEQMIKNYRDLYLSVVK</sequence>
<reference evidence="3 4" key="1">
    <citation type="submission" date="2021-02" db="EMBL/GenBank/DDBJ databases">
        <title>Characterization of Marinitoga sp. nov. str. BP5-C20A.</title>
        <authorList>
            <person name="Erauso G."/>
            <person name="Postec A."/>
        </authorList>
    </citation>
    <scope>NUCLEOTIDE SEQUENCE [LARGE SCALE GENOMIC DNA]</scope>
    <source>
        <strain evidence="3 4">BP5-C20A</strain>
    </source>
</reference>
<dbReference type="InterPro" id="IPR022622">
    <property type="entry name" value="DUF3492"/>
</dbReference>
<gene>
    <name evidence="3" type="primary">pelF</name>
    <name evidence="3" type="ORF">JRV97_07285</name>
</gene>
<dbReference type="SUPFAM" id="SSF53756">
    <property type="entry name" value="UDP-Glycosyltransferase/glycogen phosphorylase"/>
    <property type="match status" value="1"/>
</dbReference>
<protein>
    <submittedName>
        <fullName evidence="3">GT4 family glycosyltransferase PelF</fullName>
    </submittedName>
</protein>
<feature type="domain" description="Glycosyl transferase family 1" evidence="1">
    <location>
        <begin position="275"/>
        <end position="443"/>
    </location>
</feature>
<evidence type="ECO:0000259" key="2">
    <source>
        <dbReference type="Pfam" id="PF11997"/>
    </source>
</evidence>
<evidence type="ECO:0000313" key="4">
    <source>
        <dbReference type="Proteomes" id="UP001232493"/>
    </source>
</evidence>
<evidence type="ECO:0000259" key="1">
    <source>
        <dbReference type="Pfam" id="PF00534"/>
    </source>
</evidence>